<dbReference type="InterPro" id="IPR051012">
    <property type="entry name" value="CellSynth/LPSAsmb/PSIAsmb"/>
</dbReference>
<dbReference type="PANTHER" id="PTHR45586:SF1">
    <property type="entry name" value="LIPOPOLYSACCHARIDE ASSEMBLY PROTEIN B"/>
    <property type="match status" value="1"/>
</dbReference>
<dbReference type="eggNOG" id="COG0457">
    <property type="taxonomic scope" value="Bacteria"/>
</dbReference>
<dbReference type="Pfam" id="PF14559">
    <property type="entry name" value="TPR_19"/>
    <property type="match status" value="1"/>
</dbReference>
<dbReference type="AlphaFoldDB" id="B9L160"/>
<dbReference type="KEGG" id="tro:trd_1771"/>
<sequence>MSTIPLEEAIGRARRALAEGRLDEAKGLCQAIRRAVPEALVGLRLWSEVSRQEGDAETAERLLEVVLERDPEDAEAWCALAELHRARGDKEAALRLLQVAWECAPWRRELAERLGEWANEERREGRLWPTRAALSAWYERQGWWTRAAEECRALLTGSAERVDVRQRLIRCLWRSGMQEEAFRAAETLLGERGETVGVLVVAALVARRRGDEEAAQAHRERLLALDPVGEGIERYCGPEEREGREWLRATEPVLVEEPAFAEASGELELLWELPTDEELEEARPGAAGVVTGVEETGRADEVALVSGLETGERDGVESTSQGWTLPGDEEIEAARPREELEPGWTGLLEELAASGVEPFSYGEESVSGGPAEGEGAVVAGQEESVAATGEETRESGEEVREPLEVVEFGRAAREERESVETPAELAGDEIAQVRMLVESGAVVEAVRVAQRLVREGHGDIAALVPVLERVVSGEGLGAREAAMTLGAIYRRRGDRALASRYYELALRLRNE</sequence>
<evidence type="ECO:0000256" key="2">
    <source>
        <dbReference type="ARBA" id="ARBA00022803"/>
    </source>
</evidence>
<dbReference type="HOGENOM" id="CLU_533092_0_0_0"/>
<dbReference type="PANTHER" id="PTHR45586">
    <property type="entry name" value="TPR REPEAT-CONTAINING PROTEIN PA4667"/>
    <property type="match status" value="1"/>
</dbReference>
<name>B9L160_THERP</name>
<proteinExistence type="predicted"/>
<dbReference type="STRING" id="309801.trd_1771"/>
<dbReference type="SUPFAM" id="SSF48452">
    <property type="entry name" value="TPR-like"/>
    <property type="match status" value="2"/>
</dbReference>
<dbReference type="Proteomes" id="UP000000447">
    <property type="component" value="Chromosome"/>
</dbReference>
<dbReference type="PROSITE" id="PS50293">
    <property type="entry name" value="TPR_REGION"/>
    <property type="match status" value="1"/>
</dbReference>
<keyword evidence="4" id="KW-1185">Reference proteome</keyword>
<keyword evidence="2" id="KW-0802">TPR repeat</keyword>
<dbReference type="EMBL" id="CP001275">
    <property type="protein sequence ID" value="ACM05958.1"/>
    <property type="molecule type" value="Genomic_DNA"/>
</dbReference>
<keyword evidence="1" id="KW-0677">Repeat</keyword>
<reference evidence="3 4" key="1">
    <citation type="journal article" date="2009" name="PLoS ONE">
        <title>Complete genome sequence of the aerobic CO-oxidizing thermophile Thermomicrobium roseum.</title>
        <authorList>
            <person name="Wu D."/>
            <person name="Raymond J."/>
            <person name="Wu M."/>
            <person name="Chatterji S."/>
            <person name="Ren Q."/>
            <person name="Graham J.E."/>
            <person name="Bryant D.A."/>
            <person name="Robb F."/>
            <person name="Colman A."/>
            <person name="Tallon L.J."/>
            <person name="Badger J.H."/>
            <person name="Madupu R."/>
            <person name="Ward N.L."/>
            <person name="Eisen J.A."/>
        </authorList>
    </citation>
    <scope>NUCLEOTIDE SEQUENCE [LARGE SCALE GENOMIC DNA]</scope>
    <source>
        <strain evidence="4">ATCC 27502 / DSM 5159 / P-2</strain>
    </source>
</reference>
<evidence type="ECO:0000256" key="1">
    <source>
        <dbReference type="ARBA" id="ARBA00022737"/>
    </source>
</evidence>
<gene>
    <name evidence="3" type="ordered locus">trd_1771</name>
</gene>
<dbReference type="RefSeq" id="WP_015922713.1">
    <property type="nucleotide sequence ID" value="NC_011959.1"/>
</dbReference>
<evidence type="ECO:0000313" key="4">
    <source>
        <dbReference type="Proteomes" id="UP000000447"/>
    </source>
</evidence>
<dbReference type="Gene3D" id="1.25.40.10">
    <property type="entry name" value="Tetratricopeptide repeat domain"/>
    <property type="match status" value="2"/>
</dbReference>
<dbReference type="InterPro" id="IPR011990">
    <property type="entry name" value="TPR-like_helical_dom_sf"/>
</dbReference>
<protein>
    <submittedName>
        <fullName evidence="3">Tetratricopeptide repeat family</fullName>
    </submittedName>
</protein>
<evidence type="ECO:0000313" key="3">
    <source>
        <dbReference type="EMBL" id="ACM05958.1"/>
    </source>
</evidence>
<accession>B9L160</accession>
<organism evidence="3 4">
    <name type="scientific">Thermomicrobium roseum (strain ATCC 27502 / DSM 5159 / P-2)</name>
    <dbReference type="NCBI Taxonomy" id="309801"/>
    <lineage>
        <taxon>Bacteria</taxon>
        <taxon>Pseudomonadati</taxon>
        <taxon>Thermomicrobiota</taxon>
        <taxon>Thermomicrobia</taxon>
        <taxon>Thermomicrobiales</taxon>
        <taxon>Thermomicrobiaceae</taxon>
        <taxon>Thermomicrobium</taxon>
    </lineage>
</organism>